<evidence type="ECO:0000313" key="8">
    <source>
        <dbReference type="EMBL" id="OFI32654.1"/>
    </source>
</evidence>
<dbReference type="SMART" id="SM00028">
    <property type="entry name" value="TPR"/>
    <property type="match status" value="7"/>
</dbReference>
<evidence type="ECO:0000256" key="6">
    <source>
        <dbReference type="SAM" id="SignalP"/>
    </source>
</evidence>
<dbReference type="FunFam" id="3.30.70.270:FF:000001">
    <property type="entry name" value="Diguanylate cyclase domain protein"/>
    <property type="match status" value="1"/>
</dbReference>
<dbReference type="Pfam" id="PF13424">
    <property type="entry name" value="TPR_12"/>
    <property type="match status" value="1"/>
</dbReference>
<evidence type="ECO:0000256" key="2">
    <source>
        <dbReference type="ARBA" id="ARBA00012528"/>
    </source>
</evidence>
<dbReference type="SMART" id="SM00267">
    <property type="entry name" value="GGDEF"/>
    <property type="match status" value="1"/>
</dbReference>
<evidence type="ECO:0000256" key="5">
    <source>
        <dbReference type="SAM" id="Phobius"/>
    </source>
</evidence>
<dbReference type="STRING" id="1856405.BFC17_05745"/>
<gene>
    <name evidence="8" type="ORF">BFC17_05745</name>
</gene>
<sequence length="728" mass="82461">MKLFRAGLLLSVLCYVVPAFSHTMRHVSTEEHALYSSGFNVDDLVNEGDTLRAERHIHEHLDTFAASNDQHAMASAAHALGHISLVKNNYPLALRQFQSALDYFKTVDEPLGMANLYTDIGRTYRVMGLYQSALGYFNLAKDIYHQQNRNLGIAIQQLEVGISLRQLGQFESALSQLERALPLLRQENDNIAVATALMNIARVYNDINKHDEAMLYLQDAAALISTLEVKSLQAELDYNLGQLNVEAGNYAAARHHLAQSRQQYSALDAQCDVAKTNTLLGNILINEKQFSQGVSLLEPILQSAVQNNCTTLLTEIHLMLARAYLGNENLQQSKNHIDLGLQQARERGELYTQGRYEGMKVRLFEQQGDFANALAALKRQQQLEKQSIDQRRSLALLYLQSQLDVERQAQALELTNKNQAIQLAQAEQQELQLRMLYATLFAITLLVFLIWSRFNHSQRARFLKREVSRRTQELESKNHELENAYLALERASLMDPLTGLYNRQYLNNQLPQEINRAQRAYLMQAGAALDNSPSDMICFLLDIDNFKTINDTYGHLAGDNILIELAKVMRSVFRPSDMLIRWGGEEFLTVCRNTNRQEAISLAERLRQGIDQHLFALDNKRNIHITCSIGFCVLPLYPSSPTFLDWNGYFALLDDCLYAAKRSGKDCWIGLTGEKQHAAKNTFKTPLEKKHHLPPTRIQTSLNNMSSIDWGDSEKVESAVTPDDVTAT</sequence>
<feature type="domain" description="GGDEF" evidence="7">
    <location>
        <begin position="534"/>
        <end position="673"/>
    </location>
</feature>
<dbReference type="SUPFAM" id="SSF55073">
    <property type="entry name" value="Nucleotide cyclase"/>
    <property type="match status" value="1"/>
</dbReference>
<dbReference type="NCBIfam" id="TIGR00254">
    <property type="entry name" value="GGDEF"/>
    <property type="match status" value="1"/>
</dbReference>
<dbReference type="Gene3D" id="3.30.70.270">
    <property type="match status" value="1"/>
</dbReference>
<dbReference type="CDD" id="cd01949">
    <property type="entry name" value="GGDEF"/>
    <property type="match status" value="1"/>
</dbReference>
<dbReference type="AlphaFoldDB" id="A0A1E8F9Q2"/>
<proteinExistence type="predicted"/>
<evidence type="ECO:0000313" key="9">
    <source>
        <dbReference type="Proteomes" id="UP000176037"/>
    </source>
</evidence>
<keyword evidence="5" id="KW-0472">Membrane</keyword>
<evidence type="ECO:0000256" key="3">
    <source>
        <dbReference type="ARBA" id="ARBA00034247"/>
    </source>
</evidence>
<dbReference type="InterPro" id="IPR043128">
    <property type="entry name" value="Rev_trsase/Diguanyl_cyclase"/>
</dbReference>
<comment type="caution">
    <text evidence="8">The sequence shown here is derived from an EMBL/GenBank/DDBJ whole genome shotgun (WGS) entry which is preliminary data.</text>
</comment>
<dbReference type="InterPro" id="IPR019734">
    <property type="entry name" value="TPR_rpt"/>
</dbReference>
<dbReference type="PROSITE" id="PS50887">
    <property type="entry name" value="GGDEF"/>
    <property type="match status" value="1"/>
</dbReference>
<feature type="chain" id="PRO_5009213883" description="diguanylate cyclase" evidence="6">
    <location>
        <begin position="22"/>
        <end position="728"/>
    </location>
</feature>
<dbReference type="InterPro" id="IPR000160">
    <property type="entry name" value="GGDEF_dom"/>
</dbReference>
<keyword evidence="9" id="KW-1185">Reference proteome</keyword>
<feature type="signal peptide" evidence="6">
    <location>
        <begin position="1"/>
        <end position="21"/>
    </location>
</feature>
<dbReference type="SUPFAM" id="SSF48452">
    <property type="entry name" value="TPR-like"/>
    <property type="match status" value="2"/>
</dbReference>
<dbReference type="EC" id="2.7.7.65" evidence="2"/>
<dbReference type="GO" id="GO:0052621">
    <property type="term" value="F:diguanylate cyclase activity"/>
    <property type="evidence" value="ECO:0007669"/>
    <property type="project" value="UniProtKB-EC"/>
</dbReference>
<reference evidence="8 9" key="1">
    <citation type="submission" date="2016-09" db="EMBL/GenBank/DDBJ databases">
        <title>Alteromonas lipolytica, a new species isolated from sea water.</title>
        <authorList>
            <person name="Wu Y.-H."/>
            <person name="Cheng H."/>
            <person name="Xu X.-W."/>
        </authorList>
    </citation>
    <scope>NUCLEOTIDE SEQUENCE [LARGE SCALE GENOMIC DNA]</scope>
    <source>
        <strain evidence="8 9">JW12</strain>
    </source>
</reference>
<evidence type="ECO:0000256" key="4">
    <source>
        <dbReference type="SAM" id="Coils"/>
    </source>
</evidence>
<feature type="coiled-coil region" evidence="4">
    <location>
        <begin position="464"/>
        <end position="491"/>
    </location>
</feature>
<evidence type="ECO:0000259" key="7">
    <source>
        <dbReference type="PROSITE" id="PS50887"/>
    </source>
</evidence>
<feature type="transmembrane region" description="Helical" evidence="5">
    <location>
        <begin position="435"/>
        <end position="454"/>
    </location>
</feature>
<dbReference type="InterPro" id="IPR011990">
    <property type="entry name" value="TPR-like_helical_dom_sf"/>
</dbReference>
<accession>A0A1E8F9Q2</accession>
<keyword evidence="5" id="KW-0812">Transmembrane</keyword>
<protein>
    <recommendedName>
        <fullName evidence="2">diguanylate cyclase</fullName>
        <ecNumber evidence="2">2.7.7.65</ecNumber>
    </recommendedName>
</protein>
<dbReference type="Proteomes" id="UP000176037">
    <property type="component" value="Unassembled WGS sequence"/>
</dbReference>
<dbReference type="Gene3D" id="1.25.40.10">
    <property type="entry name" value="Tetratricopeptide repeat domain"/>
    <property type="match status" value="2"/>
</dbReference>
<dbReference type="PANTHER" id="PTHR45138">
    <property type="entry name" value="REGULATORY COMPONENTS OF SENSORY TRANSDUCTION SYSTEM"/>
    <property type="match status" value="1"/>
</dbReference>
<name>A0A1E8F9Q2_9ALTE</name>
<comment type="catalytic activity">
    <reaction evidence="3">
        <text>2 GTP = 3',3'-c-di-GMP + 2 diphosphate</text>
        <dbReference type="Rhea" id="RHEA:24898"/>
        <dbReference type="ChEBI" id="CHEBI:33019"/>
        <dbReference type="ChEBI" id="CHEBI:37565"/>
        <dbReference type="ChEBI" id="CHEBI:58805"/>
        <dbReference type="EC" id="2.7.7.65"/>
    </reaction>
</comment>
<organism evidence="8 9">
    <name type="scientific">Alteromonas lipolytica</name>
    <dbReference type="NCBI Taxonomy" id="1856405"/>
    <lineage>
        <taxon>Bacteria</taxon>
        <taxon>Pseudomonadati</taxon>
        <taxon>Pseudomonadota</taxon>
        <taxon>Gammaproteobacteria</taxon>
        <taxon>Alteromonadales</taxon>
        <taxon>Alteromonadaceae</taxon>
        <taxon>Alteromonas/Salinimonas group</taxon>
        <taxon>Alteromonas</taxon>
    </lineage>
</organism>
<dbReference type="OrthoDB" id="9813903at2"/>
<dbReference type="Pfam" id="PF00990">
    <property type="entry name" value="GGDEF"/>
    <property type="match status" value="1"/>
</dbReference>
<dbReference type="RefSeq" id="WP_070178182.1">
    <property type="nucleotide sequence ID" value="NZ_BMJR01000005.1"/>
</dbReference>
<keyword evidence="5" id="KW-1133">Transmembrane helix</keyword>
<keyword evidence="4" id="KW-0175">Coiled coil</keyword>
<dbReference type="InterPro" id="IPR050469">
    <property type="entry name" value="Diguanylate_Cyclase"/>
</dbReference>
<evidence type="ECO:0000256" key="1">
    <source>
        <dbReference type="ARBA" id="ARBA00001946"/>
    </source>
</evidence>
<dbReference type="PANTHER" id="PTHR45138:SF9">
    <property type="entry name" value="DIGUANYLATE CYCLASE DGCM-RELATED"/>
    <property type="match status" value="1"/>
</dbReference>
<dbReference type="InterPro" id="IPR029787">
    <property type="entry name" value="Nucleotide_cyclase"/>
</dbReference>
<comment type="cofactor">
    <cofactor evidence="1">
        <name>Mg(2+)</name>
        <dbReference type="ChEBI" id="CHEBI:18420"/>
    </cofactor>
</comment>
<keyword evidence="6" id="KW-0732">Signal</keyword>
<dbReference type="EMBL" id="MJIC01000016">
    <property type="protein sequence ID" value="OFI32654.1"/>
    <property type="molecule type" value="Genomic_DNA"/>
</dbReference>